<dbReference type="Pfam" id="PF08240">
    <property type="entry name" value="ADH_N"/>
    <property type="match status" value="1"/>
</dbReference>
<protein>
    <recommendedName>
        <fullName evidence="1">Alcohol dehydrogenase-like N-terminal domain-containing protein</fullName>
    </recommendedName>
</protein>
<evidence type="ECO:0000313" key="3">
    <source>
        <dbReference type="Proteomes" id="UP001271007"/>
    </source>
</evidence>
<dbReference type="PANTHER" id="PTHR43677">
    <property type="entry name" value="SHORT-CHAIN DEHYDROGENASE/REDUCTASE"/>
    <property type="match status" value="1"/>
</dbReference>
<keyword evidence="3" id="KW-1185">Reference proteome</keyword>
<dbReference type="PANTHER" id="PTHR43677:SF4">
    <property type="entry name" value="QUINONE OXIDOREDUCTASE-LIKE PROTEIN 2"/>
    <property type="match status" value="1"/>
</dbReference>
<dbReference type="InterPro" id="IPR011032">
    <property type="entry name" value="GroES-like_sf"/>
</dbReference>
<sequence length="329" mass="35283">MTSPNDLPETMKALVLESTDKPPTIETVPIPQPTLGSAIVRVLAANTISYIRDIYNGNRKYPFPTPLIPGTSFIGRVAAVGADATKIKAGDLVFVDCVVRSRDEPADVFLASIVQGSTAGSAKLMRDVFRDWSYAEYCRAPLENLTLLNEARLTGPHTEGGLGFSLSQLAFASAMMVPYGGLRDIELQAGSTVIVAPATGPFGGAAVCTALAMGARVIAMGRNQESLAFLKSRVPHPERVETVAITGDMAADCNELKKHGIIDAFFDIGPPEAYASTHFKSCILALRHGARISIMGGYKEGKSQRLRMQANTHADQTPRHCHTAQLYHA</sequence>
<dbReference type="GO" id="GO:0016491">
    <property type="term" value="F:oxidoreductase activity"/>
    <property type="evidence" value="ECO:0007669"/>
    <property type="project" value="TreeGrafter"/>
</dbReference>
<gene>
    <name evidence="2" type="ORF">LTR09_006761</name>
</gene>
<proteinExistence type="predicted"/>
<dbReference type="Gene3D" id="3.40.50.720">
    <property type="entry name" value="NAD(P)-binding Rossmann-like Domain"/>
    <property type="match status" value="1"/>
</dbReference>
<dbReference type="InterPro" id="IPR036291">
    <property type="entry name" value="NAD(P)-bd_dom_sf"/>
</dbReference>
<dbReference type="SUPFAM" id="SSF51735">
    <property type="entry name" value="NAD(P)-binding Rossmann-fold domains"/>
    <property type="match status" value="1"/>
</dbReference>
<comment type="caution">
    <text evidence="2">The sequence shown here is derived from an EMBL/GenBank/DDBJ whole genome shotgun (WGS) entry which is preliminary data.</text>
</comment>
<name>A0AAJ0DKL3_9PEZI</name>
<reference evidence="2" key="1">
    <citation type="submission" date="2023-04" db="EMBL/GenBank/DDBJ databases">
        <title>Black Yeasts Isolated from many extreme environments.</title>
        <authorList>
            <person name="Coleine C."/>
            <person name="Stajich J.E."/>
            <person name="Selbmann L."/>
        </authorList>
    </citation>
    <scope>NUCLEOTIDE SEQUENCE</scope>
    <source>
        <strain evidence="2">CCFEE 5312</strain>
    </source>
</reference>
<organism evidence="2 3">
    <name type="scientific">Extremus antarcticus</name>
    <dbReference type="NCBI Taxonomy" id="702011"/>
    <lineage>
        <taxon>Eukaryota</taxon>
        <taxon>Fungi</taxon>
        <taxon>Dikarya</taxon>
        <taxon>Ascomycota</taxon>
        <taxon>Pezizomycotina</taxon>
        <taxon>Dothideomycetes</taxon>
        <taxon>Dothideomycetidae</taxon>
        <taxon>Mycosphaerellales</taxon>
        <taxon>Extremaceae</taxon>
        <taxon>Extremus</taxon>
    </lineage>
</organism>
<dbReference type="EMBL" id="JAWDJX010000022">
    <property type="protein sequence ID" value="KAK3052169.1"/>
    <property type="molecule type" value="Genomic_DNA"/>
</dbReference>
<dbReference type="SUPFAM" id="SSF50129">
    <property type="entry name" value="GroES-like"/>
    <property type="match status" value="1"/>
</dbReference>
<dbReference type="InterPro" id="IPR051397">
    <property type="entry name" value="Zn-ADH-like_protein"/>
</dbReference>
<feature type="domain" description="Alcohol dehydrogenase-like N-terminal" evidence="1">
    <location>
        <begin position="39"/>
        <end position="146"/>
    </location>
</feature>
<dbReference type="AlphaFoldDB" id="A0AAJ0DKL3"/>
<dbReference type="InterPro" id="IPR013154">
    <property type="entry name" value="ADH-like_N"/>
</dbReference>
<dbReference type="Gene3D" id="3.90.180.10">
    <property type="entry name" value="Medium-chain alcohol dehydrogenases, catalytic domain"/>
    <property type="match status" value="1"/>
</dbReference>
<evidence type="ECO:0000259" key="1">
    <source>
        <dbReference type="Pfam" id="PF08240"/>
    </source>
</evidence>
<evidence type="ECO:0000313" key="2">
    <source>
        <dbReference type="EMBL" id="KAK3052169.1"/>
    </source>
</evidence>
<dbReference type="Proteomes" id="UP001271007">
    <property type="component" value="Unassembled WGS sequence"/>
</dbReference>
<accession>A0AAJ0DKL3</accession>
<dbReference type="GO" id="GO:0005739">
    <property type="term" value="C:mitochondrion"/>
    <property type="evidence" value="ECO:0007669"/>
    <property type="project" value="TreeGrafter"/>
</dbReference>